<keyword evidence="5 10" id="KW-0297">G-protein coupled receptor</keyword>
<sequence>NEGSNRKPSPFNAGEHNGTGSYNDYYDYYTGYIHSIYIFSIFTIFISILGILGNGMVIWLLIFCVKRNHFTTYVLNLAIADFGFLITLTILIFFWLQIYLQISFTLFSLFNFICSFMFCTSQYLLTVISVDRYVSVFFPLWHHCRQPTHLSATVCALIWILSFLPPGISFILRVTDLWILDHVLLYQFILNGFLCLPLMTISSLTLFIKFWCKSKQQRRKKLLTIILVNVFFFIFFSFPINAYSLFYIGITYLPFTIMCACLNSSVNPLIYYLVGRPKKGRSKKSMKAALQNLFKEGENPAGTVHSQITMEEKLLI</sequence>
<keyword evidence="6 11" id="KW-0472">Membrane</keyword>
<proteinExistence type="inferred from homology"/>
<dbReference type="GeneTree" id="ENSGT01030000234639"/>
<dbReference type="Pfam" id="PF00001">
    <property type="entry name" value="7tm_1"/>
    <property type="match status" value="1"/>
</dbReference>
<evidence type="ECO:0000256" key="1">
    <source>
        <dbReference type="ARBA" id="ARBA00004651"/>
    </source>
</evidence>
<protein>
    <recommendedName>
        <fullName evidence="12">G-protein coupled receptors family 1 profile domain-containing protein</fullName>
    </recommendedName>
</protein>
<keyword evidence="8 10" id="KW-0807">Transducer</keyword>
<evidence type="ECO:0000256" key="5">
    <source>
        <dbReference type="ARBA" id="ARBA00023040"/>
    </source>
</evidence>
<dbReference type="InterPro" id="IPR017452">
    <property type="entry name" value="GPCR_Rhodpsn_7TM"/>
</dbReference>
<dbReference type="Proteomes" id="UP000694421">
    <property type="component" value="Unplaced"/>
</dbReference>
<keyword evidence="4 11" id="KW-1133">Transmembrane helix</keyword>
<keyword evidence="7 10" id="KW-0675">Receptor</keyword>
<dbReference type="PANTHER" id="PTHR11334:SF68">
    <property type="entry name" value="G-PROTEIN COUPLED RECEPTORS FAMILY 1 PROFILE DOMAIN-CONTAINING PROTEIN-RELATED"/>
    <property type="match status" value="1"/>
</dbReference>
<evidence type="ECO:0000256" key="10">
    <source>
        <dbReference type="RuleBase" id="RU000688"/>
    </source>
</evidence>
<keyword evidence="3 10" id="KW-0812">Transmembrane</keyword>
<feature type="domain" description="G-protein coupled receptors family 1 profile" evidence="12">
    <location>
        <begin position="53"/>
        <end position="271"/>
    </location>
</feature>
<dbReference type="GO" id="GO:0005886">
    <property type="term" value="C:plasma membrane"/>
    <property type="evidence" value="ECO:0007669"/>
    <property type="project" value="UniProtKB-SubCell"/>
</dbReference>
<evidence type="ECO:0000256" key="9">
    <source>
        <dbReference type="ARBA" id="ARBA00061394"/>
    </source>
</evidence>
<dbReference type="FunFam" id="1.20.1070.10:FF:000193">
    <property type="entry name" value="Mas-related G-protein coupled receptor member E"/>
    <property type="match status" value="1"/>
</dbReference>
<dbReference type="PANTHER" id="PTHR11334">
    <property type="entry name" value="MAS-RELATED G-PROTEIN COUPLED RECEPTOR"/>
    <property type="match status" value="1"/>
</dbReference>
<keyword evidence="2" id="KW-1003">Cell membrane</keyword>
<dbReference type="InterPro" id="IPR000276">
    <property type="entry name" value="GPCR_Rhodpsn"/>
</dbReference>
<accession>A0A8D0DMF7</accession>
<feature type="transmembrane region" description="Helical" evidence="11">
    <location>
        <begin position="252"/>
        <end position="274"/>
    </location>
</feature>
<evidence type="ECO:0000256" key="3">
    <source>
        <dbReference type="ARBA" id="ARBA00022692"/>
    </source>
</evidence>
<reference evidence="13" key="2">
    <citation type="submission" date="2025-09" db="UniProtKB">
        <authorList>
            <consortium name="Ensembl"/>
        </authorList>
    </citation>
    <scope>IDENTIFICATION</scope>
</reference>
<name>A0A8D0DMF7_SALMN</name>
<dbReference type="GO" id="GO:0004930">
    <property type="term" value="F:G protein-coupled receptor activity"/>
    <property type="evidence" value="ECO:0007669"/>
    <property type="project" value="UniProtKB-KW"/>
</dbReference>
<dbReference type="PRINTS" id="PR02108">
    <property type="entry name" value="MRGPCRFAMILY"/>
</dbReference>
<dbReference type="SUPFAM" id="SSF81321">
    <property type="entry name" value="Family A G protein-coupled receptor-like"/>
    <property type="match status" value="1"/>
</dbReference>
<keyword evidence="14" id="KW-1185">Reference proteome</keyword>
<evidence type="ECO:0000256" key="7">
    <source>
        <dbReference type="ARBA" id="ARBA00023170"/>
    </source>
</evidence>
<comment type="subcellular location">
    <subcellularLocation>
        <location evidence="1">Cell membrane</location>
        <topology evidence="1">Multi-pass membrane protein</topology>
    </subcellularLocation>
</comment>
<evidence type="ECO:0000256" key="2">
    <source>
        <dbReference type="ARBA" id="ARBA00022475"/>
    </source>
</evidence>
<feature type="transmembrane region" description="Helical" evidence="11">
    <location>
        <begin position="184"/>
        <end position="210"/>
    </location>
</feature>
<evidence type="ECO:0000256" key="4">
    <source>
        <dbReference type="ARBA" id="ARBA00022989"/>
    </source>
</evidence>
<dbReference type="PRINTS" id="PR00237">
    <property type="entry name" value="GPCRRHODOPSN"/>
</dbReference>
<feature type="transmembrane region" description="Helical" evidence="11">
    <location>
        <begin position="222"/>
        <end position="246"/>
    </location>
</feature>
<dbReference type="InterPro" id="IPR026234">
    <property type="entry name" value="MRGPCRFAMILY"/>
</dbReference>
<dbReference type="PROSITE" id="PS00237">
    <property type="entry name" value="G_PROTEIN_RECEP_F1_1"/>
    <property type="match status" value="1"/>
</dbReference>
<reference evidence="13" key="1">
    <citation type="submission" date="2025-08" db="UniProtKB">
        <authorList>
            <consortium name="Ensembl"/>
        </authorList>
    </citation>
    <scope>IDENTIFICATION</scope>
</reference>
<dbReference type="PROSITE" id="PS50262">
    <property type="entry name" value="G_PROTEIN_RECEP_F1_2"/>
    <property type="match status" value="1"/>
</dbReference>
<feature type="transmembrane region" description="Helical" evidence="11">
    <location>
        <begin position="36"/>
        <end position="62"/>
    </location>
</feature>
<evidence type="ECO:0000313" key="13">
    <source>
        <dbReference type="Ensembl" id="ENSSMRP00000008547.1"/>
    </source>
</evidence>
<dbReference type="AlphaFoldDB" id="A0A8D0DMF7"/>
<organism evidence="13 14">
    <name type="scientific">Salvator merianae</name>
    <name type="common">Argentine black and white tegu</name>
    <name type="synonym">Tupinambis merianae</name>
    <dbReference type="NCBI Taxonomy" id="96440"/>
    <lineage>
        <taxon>Eukaryota</taxon>
        <taxon>Metazoa</taxon>
        <taxon>Chordata</taxon>
        <taxon>Craniata</taxon>
        <taxon>Vertebrata</taxon>
        <taxon>Euteleostomi</taxon>
        <taxon>Lepidosauria</taxon>
        <taxon>Squamata</taxon>
        <taxon>Bifurcata</taxon>
        <taxon>Unidentata</taxon>
        <taxon>Episquamata</taxon>
        <taxon>Laterata</taxon>
        <taxon>Teiioidea</taxon>
        <taxon>Teiidae</taxon>
        <taxon>Salvator</taxon>
    </lineage>
</organism>
<comment type="similarity">
    <text evidence="9">Belongs to the G-protein coupled receptor 1 family. Mas subfamily.</text>
</comment>
<dbReference type="OMA" id="EDYHTIS"/>
<evidence type="ECO:0000259" key="12">
    <source>
        <dbReference type="PROSITE" id="PS50262"/>
    </source>
</evidence>
<evidence type="ECO:0000256" key="6">
    <source>
        <dbReference type="ARBA" id="ARBA00023136"/>
    </source>
</evidence>
<dbReference type="Ensembl" id="ENSSMRT00000009984.1">
    <property type="protein sequence ID" value="ENSSMRP00000008547.1"/>
    <property type="gene ID" value="ENSSMRG00000006843.1"/>
</dbReference>
<feature type="transmembrane region" description="Helical" evidence="11">
    <location>
        <begin position="102"/>
        <end position="128"/>
    </location>
</feature>
<feature type="transmembrane region" description="Helical" evidence="11">
    <location>
        <begin position="74"/>
        <end position="96"/>
    </location>
</feature>
<evidence type="ECO:0000256" key="8">
    <source>
        <dbReference type="ARBA" id="ARBA00023224"/>
    </source>
</evidence>
<evidence type="ECO:0000256" key="11">
    <source>
        <dbReference type="SAM" id="Phobius"/>
    </source>
</evidence>
<dbReference type="Gene3D" id="1.20.1070.10">
    <property type="entry name" value="Rhodopsin 7-helix transmembrane proteins"/>
    <property type="match status" value="1"/>
</dbReference>
<evidence type="ECO:0000313" key="14">
    <source>
        <dbReference type="Proteomes" id="UP000694421"/>
    </source>
</evidence>
<feature type="transmembrane region" description="Helical" evidence="11">
    <location>
        <begin position="149"/>
        <end position="172"/>
    </location>
</feature>